<feature type="transmembrane region" description="Helical" evidence="6">
    <location>
        <begin position="445"/>
        <end position="463"/>
    </location>
</feature>
<dbReference type="Proteomes" id="UP000184474">
    <property type="component" value="Unassembled WGS sequence"/>
</dbReference>
<keyword evidence="8" id="KW-1185">Reference proteome</keyword>
<evidence type="ECO:0000256" key="2">
    <source>
        <dbReference type="ARBA" id="ARBA00022475"/>
    </source>
</evidence>
<dbReference type="GO" id="GO:0005886">
    <property type="term" value="C:plasma membrane"/>
    <property type="evidence" value="ECO:0007669"/>
    <property type="project" value="UniProtKB-SubCell"/>
</dbReference>
<feature type="transmembrane region" description="Helical" evidence="6">
    <location>
        <begin position="114"/>
        <end position="136"/>
    </location>
</feature>
<keyword evidence="3 6" id="KW-0812">Transmembrane</keyword>
<feature type="transmembrane region" description="Helical" evidence="6">
    <location>
        <begin position="234"/>
        <end position="253"/>
    </location>
</feature>
<dbReference type="STRING" id="156994.SAMN04488028_102274"/>
<sequence>MAGLKALAGDTVWYGLSSIIGRMITYFLVPLYTGVFATAEYGIVTELYAYVAFLLALYTYGMETAYFRYASKAENRAEIYNLSLSAIIASSLILSGTAALFADEIANLLGYEGHATVIYLLALIIAIDAIVAIPYAKLRLEKKAKKFAFIRLFNVALTVVLNLFFFVFCYQISEGNMLPELQSLVAKYYDAAFKVKYVFWANFLANAAVLFLLWKEFKVLKFRLDLEKLKPILIYAFPLLIMSLAVVTNEMLSRSMLKYWLPEGFYPGKSNQAVLGIFGACYKLSVFMLLGIQAFRYAAEPFFFSSAGDKNSPKLFTQLMSGFIIFNALVFFAISVNLQPISVVFLTNPEYREALYIVPFLLLGYLFSGINYNLSVWYKVSDKTRYGAWITGTGALITFVLNYLLIPVYGYFGSAIATLATFVSMTLLSYFAGQKHYPIPYDWRKALEYLTISSVGVALLFNLDLGHWMIDFLIKNSAVVLFIAYIYFRERKHISGRIIFGFRIP</sequence>
<protein>
    <submittedName>
        <fullName evidence="7">Membrane protein involved in the export of O-antigen and teichoic acid</fullName>
    </submittedName>
</protein>
<feature type="transmembrane region" description="Helical" evidence="6">
    <location>
        <begin position="411"/>
        <end position="433"/>
    </location>
</feature>
<gene>
    <name evidence="7" type="ORF">SAMN04488028_102274</name>
</gene>
<evidence type="ECO:0000256" key="1">
    <source>
        <dbReference type="ARBA" id="ARBA00004651"/>
    </source>
</evidence>
<feature type="transmembrane region" description="Helical" evidence="6">
    <location>
        <begin position="354"/>
        <end position="374"/>
    </location>
</feature>
<evidence type="ECO:0000256" key="4">
    <source>
        <dbReference type="ARBA" id="ARBA00022989"/>
    </source>
</evidence>
<feature type="transmembrane region" description="Helical" evidence="6">
    <location>
        <begin position="47"/>
        <end position="67"/>
    </location>
</feature>
<feature type="transmembrane region" description="Helical" evidence="6">
    <location>
        <begin position="315"/>
        <end position="334"/>
    </location>
</feature>
<keyword evidence="2" id="KW-1003">Cell membrane</keyword>
<reference evidence="8" key="1">
    <citation type="submission" date="2016-11" db="EMBL/GenBank/DDBJ databases">
        <authorList>
            <person name="Varghese N."/>
            <person name="Submissions S."/>
        </authorList>
    </citation>
    <scope>NUCLEOTIDE SEQUENCE [LARGE SCALE GENOMIC DNA]</scope>
    <source>
        <strain evidence="8">DSM 26134</strain>
    </source>
</reference>
<feature type="transmembrane region" description="Helical" evidence="6">
    <location>
        <begin position="197"/>
        <end position="214"/>
    </location>
</feature>
<proteinExistence type="predicted"/>
<keyword evidence="4 6" id="KW-1133">Transmembrane helix</keyword>
<name>A0A1M6NIV8_REIAG</name>
<evidence type="ECO:0000256" key="3">
    <source>
        <dbReference type="ARBA" id="ARBA00022692"/>
    </source>
</evidence>
<feature type="transmembrane region" description="Helical" evidence="6">
    <location>
        <begin position="386"/>
        <end position="405"/>
    </location>
</feature>
<keyword evidence="5 6" id="KW-0472">Membrane</keyword>
<organism evidence="7 8">
    <name type="scientific">Reichenbachiella agariperforans</name>
    <dbReference type="NCBI Taxonomy" id="156994"/>
    <lineage>
        <taxon>Bacteria</taxon>
        <taxon>Pseudomonadati</taxon>
        <taxon>Bacteroidota</taxon>
        <taxon>Cytophagia</taxon>
        <taxon>Cytophagales</taxon>
        <taxon>Reichenbachiellaceae</taxon>
        <taxon>Reichenbachiella</taxon>
    </lineage>
</organism>
<dbReference type="InterPro" id="IPR050833">
    <property type="entry name" value="Poly_Biosynth_Transport"/>
</dbReference>
<dbReference type="RefSeq" id="WP_073121154.1">
    <property type="nucleotide sequence ID" value="NZ_FRAA01000002.1"/>
</dbReference>
<dbReference type="PANTHER" id="PTHR30250:SF11">
    <property type="entry name" value="O-ANTIGEN TRANSPORTER-RELATED"/>
    <property type="match status" value="1"/>
</dbReference>
<evidence type="ECO:0000256" key="5">
    <source>
        <dbReference type="ARBA" id="ARBA00023136"/>
    </source>
</evidence>
<feature type="transmembrane region" description="Helical" evidence="6">
    <location>
        <begin position="148"/>
        <end position="173"/>
    </location>
</feature>
<comment type="subcellular location">
    <subcellularLocation>
        <location evidence="1">Cell membrane</location>
        <topology evidence="1">Multi-pass membrane protein</topology>
    </subcellularLocation>
</comment>
<evidence type="ECO:0000313" key="8">
    <source>
        <dbReference type="Proteomes" id="UP000184474"/>
    </source>
</evidence>
<evidence type="ECO:0000313" key="7">
    <source>
        <dbReference type="EMBL" id="SHJ95620.1"/>
    </source>
</evidence>
<feature type="transmembrane region" description="Helical" evidence="6">
    <location>
        <begin position="469"/>
        <end position="488"/>
    </location>
</feature>
<feature type="transmembrane region" description="Helical" evidence="6">
    <location>
        <begin position="12"/>
        <end position="35"/>
    </location>
</feature>
<dbReference type="PANTHER" id="PTHR30250">
    <property type="entry name" value="PST FAMILY PREDICTED COLANIC ACID TRANSPORTER"/>
    <property type="match status" value="1"/>
</dbReference>
<dbReference type="InterPro" id="IPR002797">
    <property type="entry name" value="Polysacc_synth"/>
</dbReference>
<evidence type="ECO:0000256" key="6">
    <source>
        <dbReference type="SAM" id="Phobius"/>
    </source>
</evidence>
<feature type="transmembrane region" description="Helical" evidence="6">
    <location>
        <begin position="273"/>
        <end position="295"/>
    </location>
</feature>
<dbReference type="Pfam" id="PF01943">
    <property type="entry name" value="Polysacc_synt"/>
    <property type="match status" value="1"/>
</dbReference>
<dbReference type="AlphaFoldDB" id="A0A1M6NIV8"/>
<dbReference type="EMBL" id="FRAA01000002">
    <property type="protein sequence ID" value="SHJ95620.1"/>
    <property type="molecule type" value="Genomic_DNA"/>
</dbReference>
<accession>A0A1M6NIV8</accession>
<feature type="transmembrane region" description="Helical" evidence="6">
    <location>
        <begin position="79"/>
        <end position="102"/>
    </location>
</feature>